<keyword evidence="2" id="KW-0408">Iron</keyword>
<keyword evidence="4" id="KW-0456">Lyase</keyword>
<evidence type="ECO:0000256" key="3">
    <source>
        <dbReference type="ARBA" id="ARBA00023229"/>
    </source>
</evidence>
<sequence length="375" mass="41798">MFLSKDEEKLLESDNYTIRKCMEILVAIGKIFDADRLIEIKSAQVSGISYDNIGDAGVEWLESLNAKVKVPTLCNPAGMDLIRWREMGIDEDFYEKQMRVINALKELGVSMSLTCTPYYLVETNYGDHLAWAESSAIVYANSVIGARTNRESGITALASAIIGKTPNYGLHIKENRAPDVRVIVDKEIDPAIAGYETGRIVEDKIPFVEFKKKPNSDGLKAFGAALAASGGSPMFHAKEITPEWEDFEIPSEKIVIDGLKQENCEPDLIAIGCPHLSKEELKVVYDLLSKMGRVKRTLWIFTSRNIVQENKELVKKIESLGAKVFSDTCMVVSPATRRFECVMTNSGKALEYLPKTKNVRAIFGNLRECIEVATK</sequence>
<dbReference type="AlphaFoldDB" id="A0A7C3UHE7"/>
<dbReference type="Pfam" id="PF04412">
    <property type="entry name" value="AcnX"/>
    <property type="match status" value="1"/>
</dbReference>
<evidence type="ECO:0000256" key="6">
    <source>
        <dbReference type="ARBA" id="ARBA00045299"/>
    </source>
</evidence>
<evidence type="ECO:0000313" key="12">
    <source>
        <dbReference type="EMBL" id="HGE65607.1"/>
    </source>
</evidence>
<reference evidence="12" key="1">
    <citation type="journal article" date="2020" name="mSystems">
        <title>Genome- and Community-Level Interaction Insights into Carbon Utilization and Element Cycling Functions of Hydrothermarchaeota in Hydrothermal Sediment.</title>
        <authorList>
            <person name="Zhou Z."/>
            <person name="Liu Y."/>
            <person name="Xu W."/>
            <person name="Pan J."/>
            <person name="Luo Z.H."/>
            <person name="Li M."/>
        </authorList>
    </citation>
    <scope>NUCLEOTIDE SEQUENCE [LARGE SCALE GENOMIC DNA]</scope>
    <source>
        <strain evidence="13">SpSt-62</strain>
        <strain evidence="12">SpSt-97</strain>
    </source>
</reference>
<evidence type="ECO:0000256" key="2">
    <source>
        <dbReference type="ARBA" id="ARBA00023004"/>
    </source>
</evidence>
<dbReference type="CDD" id="cd01355">
    <property type="entry name" value="AcnX"/>
    <property type="match status" value="1"/>
</dbReference>
<proteinExistence type="inferred from homology"/>
<evidence type="ECO:0000256" key="1">
    <source>
        <dbReference type="ARBA" id="ARBA00005092"/>
    </source>
</evidence>
<organism evidence="12">
    <name type="scientific">Geoglobus ahangari</name>
    <dbReference type="NCBI Taxonomy" id="113653"/>
    <lineage>
        <taxon>Archaea</taxon>
        <taxon>Methanobacteriati</taxon>
        <taxon>Methanobacteriota</taxon>
        <taxon>Archaeoglobi</taxon>
        <taxon>Archaeoglobales</taxon>
        <taxon>Archaeoglobaceae</taxon>
        <taxon>Geoglobus</taxon>
    </lineage>
</organism>
<gene>
    <name evidence="13" type="ORF">ENT89_05475</name>
    <name evidence="12" type="ORF">ENX77_00475</name>
</gene>
<evidence type="ECO:0000256" key="7">
    <source>
        <dbReference type="ARBA" id="ARBA00046333"/>
    </source>
</evidence>
<dbReference type="EMBL" id="DTAK01000039">
    <property type="protein sequence ID" value="HGU59596.1"/>
    <property type="molecule type" value="Genomic_DNA"/>
</dbReference>
<comment type="pathway">
    <text evidence="1">Isoprenoid biosynthesis; isopentenyl diphosphate biosynthesis via mevalonate pathway.</text>
</comment>
<feature type="domain" description="Phosphomevalonate dehydratase large subunit-like" evidence="11">
    <location>
        <begin position="1"/>
        <end position="371"/>
    </location>
</feature>
<evidence type="ECO:0000256" key="9">
    <source>
        <dbReference type="ARBA" id="ARBA00047176"/>
    </source>
</evidence>
<comment type="similarity">
    <text evidence="7">Belongs to the AcnX type II large subunit family.</text>
</comment>
<comment type="caution">
    <text evidence="12">The sequence shown here is derived from an EMBL/GenBank/DDBJ whole genome shotgun (WGS) entry which is preliminary data.</text>
</comment>
<comment type="subunit">
    <text evidence="8">Heterodimer composed of a large subunit (PMDh-L) and a small subunit (PMDh-S).</text>
</comment>
<dbReference type="InterPro" id="IPR007506">
    <property type="entry name" value="PMDh-L-like_dom"/>
</dbReference>
<dbReference type="GO" id="GO:0008299">
    <property type="term" value="P:isoprenoid biosynthetic process"/>
    <property type="evidence" value="ECO:0007669"/>
    <property type="project" value="UniProtKB-KW"/>
</dbReference>
<accession>A0A7C3UHE7</accession>
<evidence type="ECO:0000256" key="5">
    <source>
        <dbReference type="ARBA" id="ARBA00045120"/>
    </source>
</evidence>
<comment type="catalytic activity">
    <reaction evidence="5">
        <text>(R)-5-phosphomevalonate = (2E)-3-methyl-5-phosphooxypent-2-enoate + H2O</text>
        <dbReference type="Rhea" id="RHEA:78975"/>
        <dbReference type="ChEBI" id="CHEBI:15377"/>
        <dbReference type="ChEBI" id="CHEBI:58146"/>
        <dbReference type="ChEBI" id="CHEBI:229665"/>
        <dbReference type="EC" id="4.2.1.182"/>
    </reaction>
    <physiologicalReaction direction="left-to-right" evidence="5">
        <dbReference type="Rhea" id="RHEA:78976"/>
    </physiologicalReaction>
</comment>
<evidence type="ECO:0000259" key="11">
    <source>
        <dbReference type="Pfam" id="PF04412"/>
    </source>
</evidence>
<evidence type="ECO:0000313" key="13">
    <source>
        <dbReference type="EMBL" id="HGU59596.1"/>
    </source>
</evidence>
<keyword evidence="3" id="KW-0414">Isoprene biosynthesis</keyword>
<dbReference type="PANTHER" id="PTHR36577">
    <property type="entry name" value="DUF521 DOMAIN PROTEIN (AFU_ORTHOLOGUE AFUA_6G00490)"/>
    <property type="match status" value="1"/>
</dbReference>
<evidence type="ECO:0000256" key="8">
    <source>
        <dbReference type="ARBA" id="ARBA00046520"/>
    </source>
</evidence>
<comment type="function">
    <text evidence="6">Component of a hydro-lyase that catalyzes the dehydration of mevalonate 5-phosphate (MVA5P) to form trans-anhydromevalonate 5-phosphate (tAHMP). Involved in the archaeal mevalonate (MVA) pathway, which provides fundamental precursors for isoprenoid biosynthesis, such as isopentenyl diphosphate (IPP) and dimethylallyl diphosphate (DMAPP).</text>
</comment>
<dbReference type="EC" id="4.2.1.182" evidence="9"/>
<evidence type="ECO:0000256" key="10">
    <source>
        <dbReference type="ARBA" id="ARBA00047196"/>
    </source>
</evidence>
<protein>
    <recommendedName>
        <fullName evidence="10">Phosphomevalonate dehydratase large subunit</fullName>
        <ecNumber evidence="9">4.2.1.182</ecNumber>
    </recommendedName>
</protein>
<evidence type="ECO:0000256" key="4">
    <source>
        <dbReference type="ARBA" id="ARBA00023239"/>
    </source>
</evidence>
<dbReference type="EMBL" id="DTPI01000004">
    <property type="protein sequence ID" value="HGE65607.1"/>
    <property type="molecule type" value="Genomic_DNA"/>
</dbReference>
<dbReference type="GO" id="GO:0016829">
    <property type="term" value="F:lyase activity"/>
    <property type="evidence" value="ECO:0007669"/>
    <property type="project" value="UniProtKB-KW"/>
</dbReference>
<name>A0A7C3UHE7_9EURY</name>
<dbReference type="PANTHER" id="PTHR36577:SF3">
    <property type="entry name" value="DUF521 DOMAIN PROTEIN (AFU_ORTHOLOGUE AFUA_6G00490)"/>
    <property type="match status" value="1"/>
</dbReference>